<proteinExistence type="predicted"/>
<dbReference type="GO" id="GO:0003676">
    <property type="term" value="F:nucleic acid binding"/>
    <property type="evidence" value="ECO:0007669"/>
    <property type="project" value="InterPro"/>
</dbReference>
<reference evidence="1 2" key="1">
    <citation type="journal article" date="2011" name="Genome Biol. Evol.">
        <title>Integration of the genetic map and genome assembly of fugu facilitates insights into distinct features of genome evolution in teleosts and mammals.</title>
        <authorList>
            <person name="Kai W."/>
            <person name="Kikuchi K."/>
            <person name="Tohari S."/>
            <person name="Chew A.K."/>
            <person name="Tay A."/>
            <person name="Fujiwara A."/>
            <person name="Hosoya S."/>
            <person name="Suetake H."/>
            <person name="Naruse K."/>
            <person name="Brenner S."/>
            <person name="Suzuki Y."/>
            <person name="Venkatesh B."/>
        </authorList>
    </citation>
    <scope>NUCLEOTIDE SEQUENCE [LARGE SCALE GENOMIC DNA]</scope>
</reference>
<dbReference type="Ensembl" id="ENSTRUT00000065634.1">
    <property type="protein sequence ID" value="ENSTRUP00000081141.1"/>
    <property type="gene ID" value="ENSTRUG00000028748.1"/>
</dbReference>
<evidence type="ECO:0000313" key="2">
    <source>
        <dbReference type="Proteomes" id="UP000005226"/>
    </source>
</evidence>
<keyword evidence="2" id="KW-1185">Reference proteome</keyword>
<dbReference type="AlphaFoldDB" id="A0A674P5D8"/>
<dbReference type="InParanoid" id="A0A674P5D8"/>
<sequence length="119" mass="13214">FQRLKDGKNAHVEARLKYANDHLKDAQSDWEKVLWSDQTKIELFGLNSTRHVWRKKNHGGGNIMFWGCFSAKGTGLLHRIAGKMDGAISCLSQSQNWSSAKIDSDCSTGMCSIGGTPED</sequence>
<dbReference type="OMA" id="NAHVEAR"/>
<protein>
    <submittedName>
        <fullName evidence="1">Uncharacterized protein</fullName>
    </submittedName>
</protein>
<dbReference type="GeneTree" id="ENSGT01150000287007"/>
<reference evidence="1" key="3">
    <citation type="submission" date="2025-09" db="UniProtKB">
        <authorList>
            <consortium name="Ensembl"/>
        </authorList>
    </citation>
    <scope>IDENTIFICATION</scope>
</reference>
<organism evidence="1 2">
    <name type="scientific">Takifugu rubripes</name>
    <name type="common">Japanese pufferfish</name>
    <name type="synonym">Fugu rubripes</name>
    <dbReference type="NCBI Taxonomy" id="31033"/>
    <lineage>
        <taxon>Eukaryota</taxon>
        <taxon>Metazoa</taxon>
        <taxon>Chordata</taxon>
        <taxon>Craniata</taxon>
        <taxon>Vertebrata</taxon>
        <taxon>Euteleostomi</taxon>
        <taxon>Actinopterygii</taxon>
        <taxon>Neopterygii</taxon>
        <taxon>Teleostei</taxon>
        <taxon>Neoteleostei</taxon>
        <taxon>Acanthomorphata</taxon>
        <taxon>Eupercaria</taxon>
        <taxon>Tetraodontiformes</taxon>
        <taxon>Tetradontoidea</taxon>
        <taxon>Tetraodontidae</taxon>
        <taxon>Takifugu</taxon>
    </lineage>
</organism>
<name>A0A674P5D8_TAKRU</name>
<accession>A0A674P5D8</accession>
<dbReference type="InterPro" id="IPR036397">
    <property type="entry name" value="RNaseH_sf"/>
</dbReference>
<evidence type="ECO:0000313" key="1">
    <source>
        <dbReference type="Ensembl" id="ENSTRUP00000081141.1"/>
    </source>
</evidence>
<reference evidence="1" key="2">
    <citation type="submission" date="2025-08" db="UniProtKB">
        <authorList>
            <consortium name="Ensembl"/>
        </authorList>
    </citation>
    <scope>IDENTIFICATION</scope>
</reference>
<dbReference type="Proteomes" id="UP000005226">
    <property type="component" value="Chromosome 21"/>
</dbReference>
<dbReference type="Gene3D" id="3.30.420.10">
    <property type="entry name" value="Ribonuclease H-like superfamily/Ribonuclease H"/>
    <property type="match status" value="1"/>
</dbReference>